<evidence type="ECO:0000256" key="13">
    <source>
        <dbReference type="SAM" id="Phobius"/>
    </source>
</evidence>
<feature type="transmembrane region" description="Helical" evidence="13">
    <location>
        <begin position="93"/>
        <end position="111"/>
    </location>
</feature>
<organism evidence="14 15">
    <name type="scientific">Cinara cedri</name>
    <dbReference type="NCBI Taxonomy" id="506608"/>
    <lineage>
        <taxon>Eukaryota</taxon>
        <taxon>Metazoa</taxon>
        <taxon>Ecdysozoa</taxon>
        <taxon>Arthropoda</taxon>
        <taxon>Hexapoda</taxon>
        <taxon>Insecta</taxon>
        <taxon>Pterygota</taxon>
        <taxon>Neoptera</taxon>
        <taxon>Paraneoptera</taxon>
        <taxon>Hemiptera</taxon>
        <taxon>Sternorrhyncha</taxon>
        <taxon>Aphidomorpha</taxon>
        <taxon>Aphidoidea</taxon>
        <taxon>Aphididae</taxon>
        <taxon>Lachninae</taxon>
        <taxon>Cinara</taxon>
    </lineage>
</organism>
<keyword evidence="8 13" id="KW-0812">Transmembrane</keyword>
<dbReference type="OrthoDB" id="409725at2759"/>
<evidence type="ECO:0000256" key="4">
    <source>
        <dbReference type="ARBA" id="ARBA00021741"/>
    </source>
</evidence>
<evidence type="ECO:0000256" key="5">
    <source>
        <dbReference type="ARBA" id="ARBA00022448"/>
    </source>
</evidence>
<comment type="subcellular location">
    <subcellularLocation>
        <location evidence="1">Cell membrane</location>
        <topology evidence="1">Multi-pass membrane protein</topology>
    </subcellularLocation>
    <subcellularLocation>
        <location evidence="2">Golgi apparatus membrane</location>
        <topology evidence="2">Multi-pass membrane protein</topology>
    </subcellularLocation>
</comment>
<dbReference type="AlphaFoldDB" id="A0A5E4NND3"/>
<keyword evidence="10 13" id="KW-1133">Transmembrane helix</keyword>
<feature type="transmembrane region" description="Helical" evidence="13">
    <location>
        <begin position="65"/>
        <end position="86"/>
    </location>
</feature>
<evidence type="ECO:0000313" key="15">
    <source>
        <dbReference type="Proteomes" id="UP000325440"/>
    </source>
</evidence>
<dbReference type="EMBL" id="CABPRJ010002398">
    <property type="protein sequence ID" value="VVC45277.1"/>
    <property type="molecule type" value="Genomic_DNA"/>
</dbReference>
<evidence type="ECO:0000256" key="10">
    <source>
        <dbReference type="ARBA" id="ARBA00022989"/>
    </source>
</evidence>
<keyword evidence="12 13" id="KW-0472">Membrane</keyword>
<keyword evidence="15" id="KW-1185">Reference proteome</keyword>
<dbReference type="GO" id="GO:0000139">
    <property type="term" value="C:Golgi membrane"/>
    <property type="evidence" value="ECO:0007669"/>
    <property type="project" value="UniProtKB-SubCell"/>
</dbReference>
<dbReference type="Pfam" id="PF03083">
    <property type="entry name" value="MtN3_slv"/>
    <property type="match status" value="2"/>
</dbReference>
<evidence type="ECO:0000256" key="2">
    <source>
        <dbReference type="ARBA" id="ARBA00004653"/>
    </source>
</evidence>
<keyword evidence="7 14" id="KW-0762">Sugar transport</keyword>
<evidence type="ECO:0000256" key="1">
    <source>
        <dbReference type="ARBA" id="ARBA00004651"/>
    </source>
</evidence>
<feature type="transmembrane region" description="Helical" evidence="13">
    <location>
        <begin position="123"/>
        <end position="142"/>
    </location>
</feature>
<name>A0A5E4NND3_9HEMI</name>
<dbReference type="InterPro" id="IPR004316">
    <property type="entry name" value="SWEET_rpt"/>
</dbReference>
<dbReference type="Gene3D" id="1.20.1280.290">
    <property type="match status" value="2"/>
</dbReference>
<evidence type="ECO:0000256" key="6">
    <source>
        <dbReference type="ARBA" id="ARBA00022475"/>
    </source>
</evidence>
<evidence type="ECO:0000313" key="14">
    <source>
        <dbReference type="EMBL" id="VVC45277.1"/>
    </source>
</evidence>
<dbReference type="GO" id="GO:0005886">
    <property type="term" value="C:plasma membrane"/>
    <property type="evidence" value="ECO:0007669"/>
    <property type="project" value="UniProtKB-SubCell"/>
</dbReference>
<keyword evidence="6" id="KW-1003">Cell membrane</keyword>
<keyword evidence="9" id="KW-0677">Repeat</keyword>
<evidence type="ECO:0000256" key="12">
    <source>
        <dbReference type="ARBA" id="ARBA00023136"/>
    </source>
</evidence>
<evidence type="ECO:0000256" key="8">
    <source>
        <dbReference type="ARBA" id="ARBA00022692"/>
    </source>
</evidence>
<sequence length="211" mass="23297">MSLADSVGKCAAIATIGTFFAPVLICRDIIKAKSSKNADATPFVGGMAMSILMIKNGLLMNDPNIIPVNIFGFVLNLVYFLIFYTYTADTSPLFSLLTKVSLFTGVLWGYTSFEDETLIEHRFGVILTLLMLALIGSPLFSLNDIIKKKDASMLPFPMIASGIVVGSLWLIYGLLIDNIFIKVQNIAAIILCLIQLWLIYKYPKPESKKQN</sequence>
<comment type="similarity">
    <text evidence="3">Belongs to the SWEET sugar transporter family.</text>
</comment>
<feature type="transmembrane region" description="Helical" evidence="13">
    <location>
        <begin position="38"/>
        <end position="59"/>
    </location>
</feature>
<keyword evidence="11" id="KW-0333">Golgi apparatus</keyword>
<dbReference type="InterPro" id="IPR047664">
    <property type="entry name" value="SWEET"/>
</dbReference>
<dbReference type="FunFam" id="1.20.1280.290:FF:000004">
    <property type="entry name" value="Sugar transporter SWEET"/>
    <property type="match status" value="1"/>
</dbReference>
<dbReference type="PANTHER" id="PTHR10791:SF5">
    <property type="entry name" value="SUGAR TRANSPORTER SWEET"/>
    <property type="match status" value="1"/>
</dbReference>
<evidence type="ECO:0000256" key="11">
    <source>
        <dbReference type="ARBA" id="ARBA00023034"/>
    </source>
</evidence>
<gene>
    <name evidence="14" type="ORF">CINCED_3A011802</name>
</gene>
<proteinExistence type="inferred from homology"/>
<dbReference type="GO" id="GO:0051119">
    <property type="term" value="F:sugar transmembrane transporter activity"/>
    <property type="evidence" value="ECO:0007669"/>
    <property type="project" value="InterPro"/>
</dbReference>
<reference evidence="14 15" key="1">
    <citation type="submission" date="2019-08" db="EMBL/GenBank/DDBJ databases">
        <authorList>
            <person name="Alioto T."/>
            <person name="Alioto T."/>
            <person name="Gomez Garrido J."/>
        </authorList>
    </citation>
    <scope>NUCLEOTIDE SEQUENCE [LARGE SCALE GENOMIC DNA]</scope>
</reference>
<evidence type="ECO:0000256" key="9">
    <source>
        <dbReference type="ARBA" id="ARBA00022737"/>
    </source>
</evidence>
<keyword evidence="5" id="KW-0813">Transport</keyword>
<dbReference type="Proteomes" id="UP000325440">
    <property type="component" value="Unassembled WGS sequence"/>
</dbReference>
<feature type="transmembrane region" description="Helical" evidence="13">
    <location>
        <begin position="6"/>
        <end position="26"/>
    </location>
</feature>
<feature type="transmembrane region" description="Helical" evidence="13">
    <location>
        <begin position="154"/>
        <end position="175"/>
    </location>
</feature>
<feature type="transmembrane region" description="Helical" evidence="13">
    <location>
        <begin position="181"/>
        <end position="200"/>
    </location>
</feature>
<dbReference type="PANTHER" id="PTHR10791">
    <property type="entry name" value="RAG1-ACTIVATING PROTEIN 1"/>
    <property type="match status" value="1"/>
</dbReference>
<accession>A0A5E4NND3</accession>
<evidence type="ECO:0000256" key="3">
    <source>
        <dbReference type="ARBA" id="ARBA00007809"/>
    </source>
</evidence>
<evidence type="ECO:0000256" key="7">
    <source>
        <dbReference type="ARBA" id="ARBA00022597"/>
    </source>
</evidence>
<protein>
    <recommendedName>
        <fullName evidence="4">Sugar transporter SWEET1</fullName>
    </recommendedName>
</protein>